<accession>A0ABR3EJV7</accession>
<feature type="compositionally biased region" description="Basic and acidic residues" evidence="1">
    <location>
        <begin position="498"/>
        <end position="512"/>
    </location>
</feature>
<keyword evidence="3" id="KW-0732">Signal</keyword>
<keyword evidence="5" id="KW-1185">Reference proteome</keyword>
<protein>
    <recommendedName>
        <fullName evidence="6">Glycoside hydrolase family 76 protein</fullName>
    </recommendedName>
</protein>
<name>A0ABR3EJV7_9AGAR</name>
<feature type="transmembrane region" description="Helical" evidence="2">
    <location>
        <begin position="424"/>
        <end position="449"/>
    </location>
</feature>
<proteinExistence type="predicted"/>
<dbReference type="Gene3D" id="1.50.10.20">
    <property type="match status" value="1"/>
</dbReference>
<gene>
    <name evidence="4" type="ORF">V5O48_018906</name>
</gene>
<keyword evidence="2" id="KW-0812">Transmembrane</keyword>
<reference evidence="4 5" key="1">
    <citation type="submission" date="2024-02" db="EMBL/GenBank/DDBJ databases">
        <title>A draft genome for the cacao thread blight pathogen Marasmius crinis-equi.</title>
        <authorList>
            <person name="Cohen S.P."/>
            <person name="Baruah I.K."/>
            <person name="Amoako-Attah I."/>
            <person name="Bukari Y."/>
            <person name="Meinhardt L.W."/>
            <person name="Bailey B.A."/>
        </authorList>
    </citation>
    <scope>NUCLEOTIDE SEQUENCE [LARGE SCALE GENOMIC DNA]</scope>
    <source>
        <strain evidence="4 5">GH-76</strain>
    </source>
</reference>
<evidence type="ECO:0000256" key="1">
    <source>
        <dbReference type="SAM" id="MobiDB-lite"/>
    </source>
</evidence>
<evidence type="ECO:0008006" key="6">
    <source>
        <dbReference type="Google" id="ProtNLM"/>
    </source>
</evidence>
<dbReference type="SUPFAM" id="SSF48208">
    <property type="entry name" value="Six-hairpin glycosidases"/>
    <property type="match status" value="1"/>
</dbReference>
<feature type="region of interest" description="Disordered" evidence="1">
    <location>
        <begin position="375"/>
        <end position="421"/>
    </location>
</feature>
<feature type="compositionally biased region" description="Gly residues" evidence="1">
    <location>
        <begin position="378"/>
        <end position="411"/>
    </location>
</feature>
<sequence length="523" mass="55802">QNSGGMLATSILFQLLAAVVETVNAQAFAPNPAWDSPNISTPTGERIAIARAGIDKTLSMIVDTNEQLKFEALDYATIGNFLSEMAQFDMLTNQTLYKAQLLEFFPQAEKFRPGFIDFSMNAGIAYSIAATQAYTTYSNESFLEWAELAWRGGRIFTVGEDEIGTGNVSGKNFKVLPTCAASSSMLAEATKNQTYIDFGLSSKDFYVNHLRNPEGVMLDGIDATSCTPHSGLYPFTAGLMMEGFAVLESVSNQDTDTILSYLMEIVNNTVSNQEWHEPDGIFSADAGQFVVRGLTAIYRRNTSRSPLRAYIEGYLGVQYNAVVNNARGQGSDTDVYGNPWTGAPLPLSFSLGNQTNALSILISAIAVQNDALATPGAAGEGEGEPTGGMGSGTAGGTGGGKGGGGSGGGGPHSPTSASKTSSNVGAIAGGVVGGVTIMTLVAISVLWLIRRRSSMQASFTDPGRSGRHAQLNQVEPFVISRLEKRRYRGWKLSSQYSERSHGGPVQERRWQEDEVLPDYTSVA</sequence>
<evidence type="ECO:0000313" key="4">
    <source>
        <dbReference type="EMBL" id="KAL0563169.1"/>
    </source>
</evidence>
<keyword evidence="2" id="KW-0472">Membrane</keyword>
<feature type="chain" id="PRO_5046342354" description="Glycoside hydrolase family 76 protein" evidence="3">
    <location>
        <begin position="26"/>
        <end position="523"/>
    </location>
</feature>
<organism evidence="4 5">
    <name type="scientific">Marasmius crinis-equi</name>
    <dbReference type="NCBI Taxonomy" id="585013"/>
    <lineage>
        <taxon>Eukaryota</taxon>
        <taxon>Fungi</taxon>
        <taxon>Dikarya</taxon>
        <taxon>Basidiomycota</taxon>
        <taxon>Agaricomycotina</taxon>
        <taxon>Agaricomycetes</taxon>
        <taxon>Agaricomycetidae</taxon>
        <taxon>Agaricales</taxon>
        <taxon>Marasmiineae</taxon>
        <taxon>Marasmiaceae</taxon>
        <taxon>Marasmius</taxon>
    </lineage>
</organism>
<feature type="region of interest" description="Disordered" evidence="1">
    <location>
        <begin position="493"/>
        <end position="523"/>
    </location>
</feature>
<evidence type="ECO:0000256" key="3">
    <source>
        <dbReference type="SAM" id="SignalP"/>
    </source>
</evidence>
<evidence type="ECO:0000313" key="5">
    <source>
        <dbReference type="Proteomes" id="UP001465976"/>
    </source>
</evidence>
<dbReference type="EMBL" id="JBAHYK010003843">
    <property type="protein sequence ID" value="KAL0563169.1"/>
    <property type="molecule type" value="Genomic_DNA"/>
</dbReference>
<evidence type="ECO:0000256" key="2">
    <source>
        <dbReference type="SAM" id="Phobius"/>
    </source>
</evidence>
<feature type="signal peptide" evidence="3">
    <location>
        <begin position="1"/>
        <end position="25"/>
    </location>
</feature>
<feature type="non-terminal residue" evidence="4">
    <location>
        <position position="1"/>
    </location>
</feature>
<dbReference type="Proteomes" id="UP001465976">
    <property type="component" value="Unassembled WGS sequence"/>
</dbReference>
<dbReference type="InterPro" id="IPR008928">
    <property type="entry name" value="6-hairpin_glycosidase_sf"/>
</dbReference>
<comment type="caution">
    <text evidence="4">The sequence shown here is derived from an EMBL/GenBank/DDBJ whole genome shotgun (WGS) entry which is preliminary data.</text>
</comment>
<keyword evidence="2" id="KW-1133">Transmembrane helix</keyword>